<gene>
    <name evidence="1" type="ORF">CH363_11350</name>
</gene>
<dbReference type="EMBL" id="NPEI01000005">
    <property type="protein sequence ID" value="PKA16093.1"/>
    <property type="molecule type" value="Genomic_DNA"/>
</dbReference>
<comment type="caution">
    <text evidence="1">The sequence shown here is derived from an EMBL/GenBank/DDBJ whole genome shotgun (WGS) entry which is preliminary data.</text>
</comment>
<dbReference type="RefSeq" id="WP_100724348.1">
    <property type="nucleotide sequence ID" value="NZ_NPEG01000009.1"/>
</dbReference>
<keyword evidence="2" id="KW-1185">Reference proteome</keyword>
<reference evidence="1 2" key="1">
    <citation type="submission" date="2017-07" db="EMBL/GenBank/DDBJ databases">
        <title>Leptospira spp. isolated from tropical soils.</title>
        <authorList>
            <person name="Thibeaux R."/>
            <person name="Iraola G."/>
            <person name="Ferres I."/>
            <person name="Bierque E."/>
            <person name="Girault D."/>
            <person name="Soupe-Gilbert M.-E."/>
            <person name="Picardeau M."/>
            <person name="Goarant C."/>
        </authorList>
    </citation>
    <scope>NUCLEOTIDE SEQUENCE [LARGE SCALE GENOMIC DNA]</scope>
    <source>
        <strain evidence="1 2">ATI7-C-A2</strain>
    </source>
</reference>
<evidence type="ECO:0000313" key="1">
    <source>
        <dbReference type="EMBL" id="PKA16093.1"/>
    </source>
</evidence>
<dbReference type="NCBIfam" id="NF047467">
    <property type="entry name" value="PlasmgnRcptrLp30"/>
    <property type="match status" value="1"/>
</dbReference>
<evidence type="ECO:0008006" key="3">
    <source>
        <dbReference type="Google" id="ProtNLM"/>
    </source>
</evidence>
<name>A0ABX4PNY3_9LEPT</name>
<dbReference type="Proteomes" id="UP000231857">
    <property type="component" value="Unassembled WGS sequence"/>
</dbReference>
<organism evidence="1 2">
    <name type="scientific">Leptospira haakeii</name>
    <dbReference type="NCBI Taxonomy" id="2023198"/>
    <lineage>
        <taxon>Bacteria</taxon>
        <taxon>Pseudomonadati</taxon>
        <taxon>Spirochaetota</taxon>
        <taxon>Spirochaetia</taxon>
        <taxon>Leptospirales</taxon>
        <taxon>Leptospiraceae</taxon>
        <taxon>Leptospira</taxon>
    </lineage>
</organism>
<evidence type="ECO:0000313" key="2">
    <source>
        <dbReference type="Proteomes" id="UP000231857"/>
    </source>
</evidence>
<sequence>MSNFFNRIALLVVFAISVNCTQEVIRVHSPANDKDKKNHGVVAFGLYAYNANHKDLLNLFSKDSGRVFEDLGNYGVKFSEIVSKNAANTFVLNPYPTEGPVPAEKTGSIQYLESKTGYLSPFYLLLSVDPKKEYLISTITYSYQVSCGQNCQKVVVREFPIEPAKSYKAFPIKVKAGEITFGGVLMGKVVPTKKDDPYGIPDDTAGITEIFSGNKVSLTLEPGDDFIKSMESNDLKKMYYGDNSIDKKGAEKQFYQTLIQSYPNGHWKAQAEKKLQALK</sequence>
<proteinExistence type="predicted"/>
<accession>A0ABX4PNY3</accession>
<protein>
    <recommendedName>
        <fullName evidence="3">Lipoprotein</fullName>
    </recommendedName>
</protein>